<sequence>MRRSAAPSQLAKRASFTPPFLNPPAKRPCIDNTNNVMSKDSNAKENVLNERPGSINDGKLRSTTEILSLLKKPNNNFNSPILPSPKEKIYNEVKQDPNITGSNVLLSGSQSNRISSTMDKTKLCIQKSNLDHNLCGGAKFVASSTPKTASTGISYGTYKPPAITPKVIDENQLPIEERYYSVVWCKRSSKKHKNWEGDAILVVKGRSVTIKDMEGKNIGQSSGFKLKDLESLEEGNTLPVGGKEVEIQGVITATNYISGKCFQEHNVTSTVDNPTTAVPVRPRPKPKPFRLPTLGGQTGSRPSQRETEPLHNASAPDALVLPRPPSQHQWKHNSEGLNVIDVVVDPILANQLRPHQKEGVVFLYECMLGYRVSDNHGAILADEMGLGKTLQCITLVWTLLKQGPYGRKPLVKKVLIVTPSSLTNNWGKEFNKWLGRERIKVFIVDQNNR</sequence>
<proteinExistence type="predicted"/>
<dbReference type="GO" id="GO:0000724">
    <property type="term" value="P:double-strand break repair via homologous recombination"/>
    <property type="evidence" value="ECO:0007669"/>
    <property type="project" value="TreeGrafter"/>
</dbReference>
<evidence type="ECO:0000256" key="1">
    <source>
        <dbReference type="SAM" id="MobiDB-lite"/>
    </source>
</evidence>
<dbReference type="Pfam" id="PF00176">
    <property type="entry name" value="SNF2-rel_dom"/>
    <property type="match status" value="1"/>
</dbReference>
<dbReference type="Gene3D" id="3.40.50.10810">
    <property type="entry name" value="Tandem AAA-ATPase domain"/>
    <property type="match status" value="1"/>
</dbReference>
<feature type="compositionally biased region" description="Polar residues" evidence="1">
    <location>
        <begin position="31"/>
        <end position="40"/>
    </location>
</feature>
<dbReference type="AlphaFoldDB" id="A0AAV2PNR0"/>
<dbReference type="InterPro" id="IPR027417">
    <property type="entry name" value="P-loop_NTPase"/>
</dbReference>
<gene>
    <name evidence="3" type="ORF">MNOR_LOCUS2492</name>
</gene>
<dbReference type="GO" id="GO:0005524">
    <property type="term" value="F:ATP binding"/>
    <property type="evidence" value="ECO:0007669"/>
    <property type="project" value="InterPro"/>
</dbReference>
<dbReference type="InterPro" id="IPR038718">
    <property type="entry name" value="SNF2-like_sf"/>
</dbReference>
<feature type="region of interest" description="Disordered" evidence="1">
    <location>
        <begin position="270"/>
        <end position="312"/>
    </location>
</feature>
<evidence type="ECO:0000313" key="4">
    <source>
        <dbReference type="Proteomes" id="UP001497623"/>
    </source>
</evidence>
<dbReference type="GO" id="GO:0015616">
    <property type="term" value="F:DNA translocase activity"/>
    <property type="evidence" value="ECO:0007669"/>
    <property type="project" value="TreeGrafter"/>
</dbReference>
<accession>A0AAV2PNR0</accession>
<dbReference type="Proteomes" id="UP001497623">
    <property type="component" value="Unassembled WGS sequence"/>
</dbReference>
<organism evidence="3 4">
    <name type="scientific">Meganyctiphanes norvegica</name>
    <name type="common">Northern krill</name>
    <name type="synonym">Thysanopoda norvegica</name>
    <dbReference type="NCBI Taxonomy" id="48144"/>
    <lineage>
        <taxon>Eukaryota</taxon>
        <taxon>Metazoa</taxon>
        <taxon>Ecdysozoa</taxon>
        <taxon>Arthropoda</taxon>
        <taxon>Crustacea</taxon>
        <taxon>Multicrustacea</taxon>
        <taxon>Malacostraca</taxon>
        <taxon>Eumalacostraca</taxon>
        <taxon>Eucarida</taxon>
        <taxon>Euphausiacea</taxon>
        <taxon>Euphausiidae</taxon>
        <taxon>Meganyctiphanes</taxon>
    </lineage>
</organism>
<dbReference type="GO" id="GO:0007131">
    <property type="term" value="P:reciprocal meiotic recombination"/>
    <property type="evidence" value="ECO:0007669"/>
    <property type="project" value="TreeGrafter"/>
</dbReference>
<dbReference type="InterPro" id="IPR014001">
    <property type="entry name" value="Helicase_ATP-bd"/>
</dbReference>
<evidence type="ECO:0000313" key="3">
    <source>
        <dbReference type="EMBL" id="CAL4062193.1"/>
    </source>
</evidence>
<dbReference type="InterPro" id="IPR000330">
    <property type="entry name" value="SNF2_N"/>
</dbReference>
<feature type="non-terminal residue" evidence="3">
    <location>
        <position position="449"/>
    </location>
</feature>
<dbReference type="InterPro" id="IPR050496">
    <property type="entry name" value="SNF2_RAD54_helicase_repair"/>
</dbReference>
<name>A0AAV2PNR0_MEGNR</name>
<comment type="caution">
    <text evidence="3">The sequence shown here is derived from an EMBL/GenBank/DDBJ whole genome shotgun (WGS) entry which is preliminary data.</text>
</comment>
<feature type="region of interest" description="Disordered" evidence="1">
    <location>
        <begin position="1"/>
        <end position="58"/>
    </location>
</feature>
<dbReference type="EMBL" id="CAXKWB010000771">
    <property type="protein sequence ID" value="CAL4062193.1"/>
    <property type="molecule type" value="Genomic_DNA"/>
</dbReference>
<dbReference type="GO" id="GO:0005634">
    <property type="term" value="C:nucleus"/>
    <property type="evidence" value="ECO:0007669"/>
    <property type="project" value="TreeGrafter"/>
</dbReference>
<protein>
    <recommendedName>
        <fullName evidence="2">Helicase ATP-binding domain-containing protein</fullName>
    </recommendedName>
</protein>
<dbReference type="PROSITE" id="PS51192">
    <property type="entry name" value="HELICASE_ATP_BIND_1"/>
    <property type="match status" value="1"/>
</dbReference>
<dbReference type="PANTHER" id="PTHR45629:SF7">
    <property type="entry name" value="DNA EXCISION REPAIR PROTEIN ERCC-6-RELATED"/>
    <property type="match status" value="1"/>
</dbReference>
<evidence type="ECO:0000259" key="2">
    <source>
        <dbReference type="PROSITE" id="PS51192"/>
    </source>
</evidence>
<keyword evidence="4" id="KW-1185">Reference proteome</keyword>
<dbReference type="SUPFAM" id="SSF52540">
    <property type="entry name" value="P-loop containing nucleoside triphosphate hydrolases"/>
    <property type="match status" value="1"/>
</dbReference>
<feature type="domain" description="Helicase ATP-binding" evidence="2">
    <location>
        <begin position="369"/>
        <end position="449"/>
    </location>
</feature>
<reference evidence="3 4" key="1">
    <citation type="submission" date="2024-05" db="EMBL/GenBank/DDBJ databases">
        <authorList>
            <person name="Wallberg A."/>
        </authorList>
    </citation>
    <scope>NUCLEOTIDE SEQUENCE [LARGE SCALE GENOMIC DNA]</scope>
</reference>
<dbReference type="PANTHER" id="PTHR45629">
    <property type="entry name" value="SNF2/RAD54 FAMILY MEMBER"/>
    <property type="match status" value="1"/>
</dbReference>